<sequence length="165" mass="17650">MRVLGVDPGTIKMGLGVVDSISGDLMSPYHGVIAPRRKDPLENRLAHLFEATKKVIEETQPDVIAIEEPFVSKNPKTGIAIGQAQAVVFIAGAQKDIPVFRYAPQEVKKSVTNYGGSSKEQVSEMVSLLLGGRDIQGPDDVTDALAVAICHINSHMLDDLIGSST</sequence>
<dbReference type="GO" id="GO:0016787">
    <property type="term" value="F:hydrolase activity"/>
    <property type="evidence" value="ECO:0007669"/>
    <property type="project" value="UniProtKB-KW"/>
</dbReference>
<evidence type="ECO:0000313" key="12">
    <source>
        <dbReference type="EMBL" id="SUZ77343.1"/>
    </source>
</evidence>
<dbReference type="SUPFAM" id="SSF53098">
    <property type="entry name" value="Ribonuclease H-like"/>
    <property type="match status" value="1"/>
</dbReference>
<dbReference type="GO" id="GO:0046872">
    <property type="term" value="F:metal ion binding"/>
    <property type="evidence" value="ECO:0007669"/>
    <property type="project" value="UniProtKB-KW"/>
</dbReference>
<evidence type="ECO:0000256" key="8">
    <source>
        <dbReference type="ARBA" id="ARBA00022842"/>
    </source>
</evidence>
<evidence type="ECO:0000256" key="5">
    <source>
        <dbReference type="ARBA" id="ARBA00022759"/>
    </source>
</evidence>
<dbReference type="FunFam" id="3.30.420.10:FF:000002">
    <property type="entry name" value="Crossover junction endodeoxyribonuclease RuvC"/>
    <property type="match status" value="1"/>
</dbReference>
<dbReference type="NCBIfam" id="TIGR00228">
    <property type="entry name" value="ruvC"/>
    <property type="match status" value="1"/>
</dbReference>
<organism evidence="12">
    <name type="scientific">marine metagenome</name>
    <dbReference type="NCBI Taxonomy" id="408172"/>
    <lineage>
        <taxon>unclassified sequences</taxon>
        <taxon>metagenomes</taxon>
        <taxon>ecological metagenomes</taxon>
    </lineage>
</organism>
<evidence type="ECO:0000256" key="4">
    <source>
        <dbReference type="ARBA" id="ARBA00022723"/>
    </source>
</evidence>
<keyword evidence="2" id="KW-0963">Cytoplasm</keyword>
<dbReference type="GO" id="GO:0006310">
    <property type="term" value="P:DNA recombination"/>
    <property type="evidence" value="ECO:0007669"/>
    <property type="project" value="UniProtKB-KW"/>
</dbReference>
<protein>
    <submittedName>
        <fullName evidence="12">Uncharacterized protein</fullName>
    </submittedName>
</protein>
<name>A0A381QI81_9ZZZZ</name>
<dbReference type="GO" id="GO:0003677">
    <property type="term" value="F:DNA binding"/>
    <property type="evidence" value="ECO:0007669"/>
    <property type="project" value="UniProtKB-KW"/>
</dbReference>
<keyword evidence="3" id="KW-0540">Nuclease</keyword>
<gene>
    <name evidence="12" type="ORF">METZ01_LOCUS30197</name>
</gene>
<dbReference type="HAMAP" id="MF_00034">
    <property type="entry name" value="RuvC"/>
    <property type="match status" value="1"/>
</dbReference>
<dbReference type="EMBL" id="UINC01001313">
    <property type="protein sequence ID" value="SUZ77343.1"/>
    <property type="molecule type" value="Genomic_DNA"/>
</dbReference>
<dbReference type="AlphaFoldDB" id="A0A381QI81"/>
<keyword evidence="6" id="KW-0227">DNA damage</keyword>
<keyword evidence="11" id="KW-0234">DNA repair</keyword>
<evidence type="ECO:0000256" key="3">
    <source>
        <dbReference type="ARBA" id="ARBA00022722"/>
    </source>
</evidence>
<keyword evidence="9" id="KW-0238">DNA-binding</keyword>
<keyword evidence="4" id="KW-0479">Metal-binding</keyword>
<dbReference type="InterPro" id="IPR002176">
    <property type="entry name" value="X-over_junc_endoDNase_RuvC"/>
</dbReference>
<keyword evidence="5" id="KW-0255">Endonuclease</keyword>
<dbReference type="GO" id="GO:0004520">
    <property type="term" value="F:DNA endonuclease activity"/>
    <property type="evidence" value="ECO:0007669"/>
    <property type="project" value="InterPro"/>
</dbReference>
<evidence type="ECO:0000256" key="7">
    <source>
        <dbReference type="ARBA" id="ARBA00022801"/>
    </source>
</evidence>
<dbReference type="PANTHER" id="PTHR30194:SF3">
    <property type="entry name" value="CROSSOVER JUNCTION ENDODEOXYRIBONUCLEASE RUVC"/>
    <property type="match status" value="1"/>
</dbReference>
<evidence type="ECO:0000256" key="10">
    <source>
        <dbReference type="ARBA" id="ARBA00023172"/>
    </source>
</evidence>
<keyword evidence="8" id="KW-0460">Magnesium</keyword>
<dbReference type="Gene3D" id="3.30.420.10">
    <property type="entry name" value="Ribonuclease H-like superfamily/Ribonuclease H"/>
    <property type="match status" value="1"/>
</dbReference>
<evidence type="ECO:0000256" key="9">
    <source>
        <dbReference type="ARBA" id="ARBA00023125"/>
    </source>
</evidence>
<dbReference type="InterPro" id="IPR012337">
    <property type="entry name" value="RNaseH-like_sf"/>
</dbReference>
<accession>A0A381QI81</accession>
<evidence type="ECO:0000256" key="2">
    <source>
        <dbReference type="ARBA" id="ARBA00022490"/>
    </source>
</evidence>
<keyword evidence="7" id="KW-0378">Hydrolase</keyword>
<proteinExistence type="inferred from homology"/>
<dbReference type="Pfam" id="PF02075">
    <property type="entry name" value="RuvC"/>
    <property type="match status" value="1"/>
</dbReference>
<keyword evidence="10" id="KW-0233">DNA recombination</keyword>
<reference evidence="12" key="1">
    <citation type="submission" date="2018-05" db="EMBL/GenBank/DDBJ databases">
        <authorList>
            <person name="Lanie J.A."/>
            <person name="Ng W.-L."/>
            <person name="Kazmierczak K.M."/>
            <person name="Andrzejewski T.M."/>
            <person name="Davidsen T.M."/>
            <person name="Wayne K.J."/>
            <person name="Tettelin H."/>
            <person name="Glass J.I."/>
            <person name="Rusch D."/>
            <person name="Podicherti R."/>
            <person name="Tsui H.-C.T."/>
            <person name="Winkler M.E."/>
        </authorList>
    </citation>
    <scope>NUCLEOTIDE SEQUENCE</scope>
</reference>
<dbReference type="PANTHER" id="PTHR30194">
    <property type="entry name" value="CROSSOVER JUNCTION ENDODEOXYRIBONUCLEASE RUVC"/>
    <property type="match status" value="1"/>
</dbReference>
<dbReference type="CDD" id="cd16962">
    <property type="entry name" value="RuvC"/>
    <property type="match status" value="1"/>
</dbReference>
<evidence type="ECO:0000256" key="6">
    <source>
        <dbReference type="ARBA" id="ARBA00022763"/>
    </source>
</evidence>
<dbReference type="GO" id="GO:0006281">
    <property type="term" value="P:DNA repair"/>
    <property type="evidence" value="ECO:0007669"/>
    <property type="project" value="UniProtKB-KW"/>
</dbReference>
<comment type="similarity">
    <text evidence="1">Belongs to the RuvC family.</text>
</comment>
<dbReference type="InterPro" id="IPR036397">
    <property type="entry name" value="RNaseH_sf"/>
</dbReference>
<evidence type="ECO:0000256" key="1">
    <source>
        <dbReference type="ARBA" id="ARBA00009518"/>
    </source>
</evidence>
<dbReference type="PRINTS" id="PR00696">
    <property type="entry name" value="RSOLVASERUVC"/>
</dbReference>
<evidence type="ECO:0000256" key="11">
    <source>
        <dbReference type="ARBA" id="ARBA00023204"/>
    </source>
</evidence>